<evidence type="ECO:0000313" key="3">
    <source>
        <dbReference type="EMBL" id="PMD61504.1"/>
    </source>
</evidence>
<dbReference type="InterPro" id="IPR025676">
    <property type="entry name" value="Clr5_dom"/>
</dbReference>
<feature type="region of interest" description="Disordered" evidence="1">
    <location>
        <begin position="190"/>
        <end position="285"/>
    </location>
</feature>
<feature type="compositionally biased region" description="Basic and acidic residues" evidence="1">
    <location>
        <begin position="257"/>
        <end position="272"/>
    </location>
</feature>
<dbReference type="Proteomes" id="UP000235371">
    <property type="component" value="Unassembled WGS sequence"/>
</dbReference>
<evidence type="ECO:0000259" key="2">
    <source>
        <dbReference type="Pfam" id="PF14420"/>
    </source>
</evidence>
<gene>
    <name evidence="3" type="ORF">K444DRAFT_371978</name>
</gene>
<keyword evidence="4" id="KW-1185">Reference proteome</keyword>
<accession>A0A2J6TEP1</accession>
<dbReference type="Pfam" id="PF14420">
    <property type="entry name" value="Clr5"/>
    <property type="match status" value="1"/>
</dbReference>
<feature type="domain" description="Clr5" evidence="2">
    <location>
        <begin position="16"/>
        <end position="61"/>
    </location>
</feature>
<sequence>MELQSLELTVEDILNFHRGWITELYVQVKKTATEIVALLHEERHLFVTLAQIQRCIEEWNLVQLPADEISVPSPSPTLSDDWEFVSIPPKSEAVPRTVPQASYTPSDPAQVFEYNQKPLPSIPTQKIAQKSSKIQKRRPSSTTDRLKLTCHHGPTLFDVHEVQTRLELIPNGTSPIDRYTQDEQTHERIALGLEEEEKEEDVVMHPWRRAADSKTRGAREEKRVRKIDETRRPKNNKDATNDELPASRESNGKRKREPQQRPRPSEDEQESPKRKKTPPSSPDEA</sequence>
<dbReference type="AlphaFoldDB" id="A0A2J6TEP1"/>
<dbReference type="EMBL" id="KZ613786">
    <property type="protein sequence ID" value="PMD61504.1"/>
    <property type="molecule type" value="Genomic_DNA"/>
</dbReference>
<feature type="region of interest" description="Disordered" evidence="1">
    <location>
        <begin position="126"/>
        <end position="147"/>
    </location>
</feature>
<dbReference type="OrthoDB" id="3529119at2759"/>
<proteinExistence type="predicted"/>
<protein>
    <recommendedName>
        <fullName evidence="2">Clr5 domain-containing protein</fullName>
    </recommendedName>
</protein>
<dbReference type="RefSeq" id="XP_024738408.1">
    <property type="nucleotide sequence ID" value="XM_024872287.1"/>
</dbReference>
<reference evidence="3 4" key="1">
    <citation type="submission" date="2016-04" db="EMBL/GenBank/DDBJ databases">
        <title>A degradative enzymes factory behind the ericoid mycorrhizal symbiosis.</title>
        <authorList>
            <consortium name="DOE Joint Genome Institute"/>
            <person name="Martino E."/>
            <person name="Morin E."/>
            <person name="Grelet G."/>
            <person name="Kuo A."/>
            <person name="Kohler A."/>
            <person name="Daghino S."/>
            <person name="Barry K."/>
            <person name="Choi C."/>
            <person name="Cichocki N."/>
            <person name="Clum A."/>
            <person name="Copeland A."/>
            <person name="Hainaut M."/>
            <person name="Haridas S."/>
            <person name="Labutti K."/>
            <person name="Lindquist E."/>
            <person name="Lipzen A."/>
            <person name="Khouja H.-R."/>
            <person name="Murat C."/>
            <person name="Ohm R."/>
            <person name="Olson A."/>
            <person name="Spatafora J."/>
            <person name="Veneault-Fourrey C."/>
            <person name="Henrissat B."/>
            <person name="Grigoriev I."/>
            <person name="Martin F."/>
            <person name="Perotto S."/>
        </authorList>
    </citation>
    <scope>NUCLEOTIDE SEQUENCE [LARGE SCALE GENOMIC DNA]</scope>
    <source>
        <strain evidence="3 4">E</strain>
    </source>
</reference>
<evidence type="ECO:0000313" key="4">
    <source>
        <dbReference type="Proteomes" id="UP000235371"/>
    </source>
</evidence>
<feature type="compositionally biased region" description="Basic and acidic residues" evidence="1">
    <location>
        <begin position="209"/>
        <end position="240"/>
    </location>
</feature>
<dbReference type="GeneID" id="36580368"/>
<organism evidence="3 4">
    <name type="scientific">Hyaloscypha bicolor E</name>
    <dbReference type="NCBI Taxonomy" id="1095630"/>
    <lineage>
        <taxon>Eukaryota</taxon>
        <taxon>Fungi</taxon>
        <taxon>Dikarya</taxon>
        <taxon>Ascomycota</taxon>
        <taxon>Pezizomycotina</taxon>
        <taxon>Leotiomycetes</taxon>
        <taxon>Helotiales</taxon>
        <taxon>Hyaloscyphaceae</taxon>
        <taxon>Hyaloscypha</taxon>
        <taxon>Hyaloscypha bicolor</taxon>
    </lineage>
</organism>
<name>A0A2J6TEP1_9HELO</name>
<evidence type="ECO:0000256" key="1">
    <source>
        <dbReference type="SAM" id="MobiDB-lite"/>
    </source>
</evidence>
<dbReference type="InParanoid" id="A0A2J6TEP1"/>